<evidence type="ECO:0000313" key="1">
    <source>
        <dbReference type="EMBL" id="MBE9145801.1"/>
    </source>
</evidence>
<keyword evidence="2" id="KW-1185">Reference proteome</keyword>
<protein>
    <submittedName>
        <fullName evidence="1">2-oxoisovalerate dehydrogenase</fullName>
    </submittedName>
</protein>
<reference evidence="1 2" key="1">
    <citation type="submission" date="2020-10" db="EMBL/GenBank/DDBJ databases">
        <authorList>
            <person name="Castelo-Branco R."/>
            <person name="Eusebio N."/>
            <person name="Adriana R."/>
            <person name="Vieira A."/>
            <person name="Brugerolle De Fraissinette N."/>
            <person name="Rezende De Castro R."/>
            <person name="Schneider M.P."/>
            <person name="Vasconcelos V."/>
            <person name="Leao P.N."/>
        </authorList>
    </citation>
    <scope>NUCLEOTIDE SEQUENCE [LARGE SCALE GENOMIC DNA]</scope>
    <source>
        <strain evidence="1 2">LEGE 06226</strain>
    </source>
</reference>
<dbReference type="EMBL" id="JADEWU010000069">
    <property type="protein sequence ID" value="MBE9145801.1"/>
    <property type="molecule type" value="Genomic_DNA"/>
</dbReference>
<comment type="caution">
    <text evidence="1">The sequence shown here is derived from an EMBL/GenBank/DDBJ whole genome shotgun (WGS) entry which is preliminary data.</text>
</comment>
<name>A0ABR9UJ06_9CYAN</name>
<dbReference type="Gene3D" id="3.30.160.250">
    <property type="match status" value="1"/>
</dbReference>
<dbReference type="InterPro" id="IPR035069">
    <property type="entry name" value="TTHA1013/TTHA0281-like"/>
</dbReference>
<sequence length="69" mass="8048">MKEIIFLVEDDQEGGYLAKAMGESIFTQADTLQELRELIKDAVYCHYPDEQNRPKLIHLHIVRDEVFAL</sequence>
<dbReference type="Proteomes" id="UP000640725">
    <property type="component" value="Unassembled WGS sequence"/>
</dbReference>
<organism evidence="1 2">
    <name type="scientific">Planktothrix mougeotii LEGE 06226</name>
    <dbReference type="NCBI Taxonomy" id="1828728"/>
    <lineage>
        <taxon>Bacteria</taxon>
        <taxon>Bacillati</taxon>
        <taxon>Cyanobacteriota</taxon>
        <taxon>Cyanophyceae</taxon>
        <taxon>Oscillatoriophycideae</taxon>
        <taxon>Oscillatoriales</taxon>
        <taxon>Microcoleaceae</taxon>
        <taxon>Planktothrix</taxon>
    </lineage>
</organism>
<gene>
    <name evidence="1" type="ORF">IQ236_21660</name>
</gene>
<proteinExistence type="predicted"/>
<dbReference type="RefSeq" id="WP_193871216.1">
    <property type="nucleotide sequence ID" value="NZ_JADEWU010000069.1"/>
</dbReference>
<accession>A0ABR9UJ06</accession>
<dbReference type="SUPFAM" id="SSF143100">
    <property type="entry name" value="TTHA1013/TTHA0281-like"/>
    <property type="match status" value="1"/>
</dbReference>
<evidence type="ECO:0000313" key="2">
    <source>
        <dbReference type="Proteomes" id="UP000640725"/>
    </source>
</evidence>